<keyword evidence="2" id="KW-1133">Transmembrane helix</keyword>
<proteinExistence type="predicted"/>
<keyword evidence="2" id="KW-0812">Transmembrane</keyword>
<gene>
    <name evidence="4" type="primary">CSON003220</name>
</gene>
<reference evidence="3" key="1">
    <citation type="submission" date="2018-04" db="EMBL/GenBank/DDBJ databases">
        <authorList>
            <person name="Go L.Y."/>
            <person name="Mitchell J.A."/>
        </authorList>
    </citation>
    <scope>NUCLEOTIDE SEQUENCE</scope>
    <source>
        <tissue evidence="3">Whole organism</tissue>
    </source>
</reference>
<evidence type="ECO:0000313" key="4">
    <source>
        <dbReference type="EMBL" id="SSX20994.1"/>
    </source>
</evidence>
<evidence type="ECO:0000256" key="2">
    <source>
        <dbReference type="SAM" id="Phobius"/>
    </source>
</evidence>
<reference evidence="4" key="2">
    <citation type="submission" date="2018-07" db="EMBL/GenBank/DDBJ databases">
        <authorList>
            <person name="Quirk P.G."/>
            <person name="Krulwich T.A."/>
        </authorList>
    </citation>
    <scope>NUCLEOTIDE SEQUENCE</scope>
</reference>
<dbReference type="EMBL" id="UFQS01000156">
    <property type="protein sequence ID" value="SSX00614.1"/>
    <property type="molecule type" value="Genomic_DNA"/>
</dbReference>
<feature type="region of interest" description="Disordered" evidence="1">
    <location>
        <begin position="120"/>
        <end position="163"/>
    </location>
</feature>
<organism evidence="4">
    <name type="scientific">Culicoides sonorensis</name>
    <name type="common">Biting midge</name>
    <dbReference type="NCBI Taxonomy" id="179676"/>
    <lineage>
        <taxon>Eukaryota</taxon>
        <taxon>Metazoa</taxon>
        <taxon>Ecdysozoa</taxon>
        <taxon>Arthropoda</taxon>
        <taxon>Hexapoda</taxon>
        <taxon>Insecta</taxon>
        <taxon>Pterygota</taxon>
        <taxon>Neoptera</taxon>
        <taxon>Endopterygota</taxon>
        <taxon>Diptera</taxon>
        <taxon>Nematocera</taxon>
        <taxon>Chironomoidea</taxon>
        <taxon>Ceratopogonidae</taxon>
        <taxon>Ceratopogoninae</taxon>
        <taxon>Culicoides</taxon>
        <taxon>Monoculicoides</taxon>
    </lineage>
</organism>
<dbReference type="AlphaFoldDB" id="A0A336LSN1"/>
<protein>
    <submittedName>
        <fullName evidence="4">CSON003220 protein</fullName>
    </submittedName>
</protein>
<sequence>MSTVEERLAYLNNPIKTPPLIGDYTPFYVTIAICTVFGAFLIALNVICACCSKNKDYWQDKHTGNRWIWFGPFWTATPHEQPPCDLSELKDAIIYDAYDVPHYGGHAAEYSVGYHEEEERPVIPPQSRPQRPVTGHHRQPMQEHVQHQRPMEYVELQKRESEI</sequence>
<accession>A0A336LSN1</accession>
<feature type="transmembrane region" description="Helical" evidence="2">
    <location>
        <begin position="27"/>
        <end position="51"/>
    </location>
</feature>
<feature type="compositionally biased region" description="Basic and acidic residues" evidence="1">
    <location>
        <begin position="140"/>
        <end position="163"/>
    </location>
</feature>
<dbReference type="EMBL" id="UFQT01000156">
    <property type="protein sequence ID" value="SSX20994.1"/>
    <property type="molecule type" value="Genomic_DNA"/>
</dbReference>
<evidence type="ECO:0000256" key="1">
    <source>
        <dbReference type="SAM" id="MobiDB-lite"/>
    </source>
</evidence>
<dbReference type="OMA" id="ICACCSK"/>
<dbReference type="VEuPathDB" id="VectorBase:CSON003220"/>
<evidence type="ECO:0000313" key="3">
    <source>
        <dbReference type="EMBL" id="SSX00614.1"/>
    </source>
</evidence>
<name>A0A336LSN1_CULSO</name>
<keyword evidence="2" id="KW-0472">Membrane</keyword>